<protein>
    <submittedName>
        <fullName evidence="1">Uncharacterized protein</fullName>
    </submittedName>
</protein>
<keyword evidence="2" id="KW-1185">Reference proteome</keyword>
<gene>
    <name evidence="1" type="ORF">TRFO_03476</name>
</gene>
<dbReference type="RefSeq" id="XP_068366191.1">
    <property type="nucleotide sequence ID" value="XM_068491319.1"/>
</dbReference>
<dbReference type="PANTHER" id="PTHR35609:SF1">
    <property type="entry name" value="MACRO DOMAIN-CONTAINING PROTEIN"/>
    <property type="match status" value="1"/>
</dbReference>
<accession>A0A1J4KP38</accession>
<evidence type="ECO:0000313" key="1">
    <source>
        <dbReference type="EMBL" id="OHT13055.1"/>
    </source>
</evidence>
<proteinExistence type="predicted"/>
<dbReference type="PANTHER" id="PTHR35609">
    <property type="entry name" value="MACRO DOMAIN-CONTAINING PROTEIN"/>
    <property type="match status" value="1"/>
</dbReference>
<evidence type="ECO:0000313" key="2">
    <source>
        <dbReference type="Proteomes" id="UP000179807"/>
    </source>
</evidence>
<dbReference type="OrthoDB" id="5207264at2759"/>
<dbReference type="EMBL" id="MLAK01000549">
    <property type="protein sequence ID" value="OHT13055.1"/>
    <property type="molecule type" value="Genomic_DNA"/>
</dbReference>
<comment type="caution">
    <text evidence="1">The sequence shown here is derived from an EMBL/GenBank/DDBJ whole genome shotgun (WGS) entry which is preliminary data.</text>
</comment>
<dbReference type="VEuPathDB" id="TrichDB:TRFO_03476"/>
<sequence length="341" mass="38233">MNHCMSRKFFSNSEWFPRIFGFTETIIDVDTYIDFQENLLHSYKNHSTFSAGTFNEKTMESFPSFQNRNGGTFSIIKNMNLADPLISYSIPDNCGATFQVNSHFNCLEFISPNQDAERGVSCYIYNNTSGSRASIATAPSLLFRNYFLTTQTGNEIQLLSNVPIPIKHGFSMINETNFVNEISFDWSNLNYYKVGVHENCQVVLKKHDDRNLSLNTSNQIVHQVFASSLDFSNPCFNTKLSEKIEGYLLEAEYKATIMAAWDNSLKYSNYPGSKNCFLVALGADLFKAPLHIINKAILSCQELIASSGLNVALLAPENHVFLSAVNTLGDMVAESNGQILT</sequence>
<name>A0A1J4KP38_9EUKA</name>
<dbReference type="Proteomes" id="UP000179807">
    <property type="component" value="Unassembled WGS sequence"/>
</dbReference>
<organism evidence="1 2">
    <name type="scientific">Tritrichomonas foetus</name>
    <dbReference type="NCBI Taxonomy" id="1144522"/>
    <lineage>
        <taxon>Eukaryota</taxon>
        <taxon>Metamonada</taxon>
        <taxon>Parabasalia</taxon>
        <taxon>Tritrichomonadida</taxon>
        <taxon>Tritrichomonadidae</taxon>
        <taxon>Tritrichomonas</taxon>
    </lineage>
</organism>
<dbReference type="GeneID" id="94826023"/>
<dbReference type="AlphaFoldDB" id="A0A1J4KP38"/>
<reference evidence="1" key="1">
    <citation type="submission" date="2016-10" db="EMBL/GenBank/DDBJ databases">
        <authorList>
            <person name="Benchimol M."/>
            <person name="Almeida L.G."/>
            <person name="Vasconcelos A.T."/>
            <person name="Perreira-Neves A."/>
            <person name="Rosa I.A."/>
            <person name="Tasca T."/>
            <person name="Bogo M.R."/>
            <person name="de Souza W."/>
        </authorList>
    </citation>
    <scope>NUCLEOTIDE SEQUENCE [LARGE SCALE GENOMIC DNA]</scope>
    <source>
        <strain evidence="1">K</strain>
    </source>
</reference>